<comment type="caution">
    <text evidence="1">The sequence shown here is derived from an EMBL/GenBank/DDBJ whole genome shotgun (WGS) entry which is preliminary data.</text>
</comment>
<organism evidence="1 2">
    <name type="scientific">Acorus calamus</name>
    <name type="common">Sweet flag</name>
    <dbReference type="NCBI Taxonomy" id="4465"/>
    <lineage>
        <taxon>Eukaryota</taxon>
        <taxon>Viridiplantae</taxon>
        <taxon>Streptophyta</taxon>
        <taxon>Embryophyta</taxon>
        <taxon>Tracheophyta</taxon>
        <taxon>Spermatophyta</taxon>
        <taxon>Magnoliopsida</taxon>
        <taxon>Liliopsida</taxon>
        <taxon>Acoraceae</taxon>
        <taxon>Acorus</taxon>
    </lineage>
</organism>
<dbReference type="AlphaFoldDB" id="A0AAV9C606"/>
<protein>
    <submittedName>
        <fullName evidence="1">CBS domain-containing protein CBSX5</fullName>
    </submittedName>
</protein>
<dbReference type="Proteomes" id="UP001180020">
    <property type="component" value="Unassembled WGS sequence"/>
</dbReference>
<keyword evidence="2" id="KW-1185">Reference proteome</keyword>
<sequence>MRFLLNSIGSFSPLPALFVFSLGLIDHSIITIGYHDPSPTVSSLLPHSLANQTAIAVVTSNQKPISEISPFTLANLCDPSAAATITTLSVGELMAYINCGGPRMTSTV</sequence>
<name>A0AAV9C606_ACOCL</name>
<reference evidence="1" key="1">
    <citation type="journal article" date="2023" name="Nat. Commun.">
        <title>Diploid and tetraploid genomes of Acorus and the evolution of monocots.</title>
        <authorList>
            <person name="Ma L."/>
            <person name="Liu K.W."/>
            <person name="Li Z."/>
            <person name="Hsiao Y.Y."/>
            <person name="Qi Y."/>
            <person name="Fu T."/>
            <person name="Tang G.D."/>
            <person name="Zhang D."/>
            <person name="Sun W.H."/>
            <person name="Liu D.K."/>
            <person name="Li Y."/>
            <person name="Chen G.Z."/>
            <person name="Liu X.D."/>
            <person name="Liao X.Y."/>
            <person name="Jiang Y.T."/>
            <person name="Yu X."/>
            <person name="Hao Y."/>
            <person name="Huang J."/>
            <person name="Zhao X.W."/>
            <person name="Ke S."/>
            <person name="Chen Y.Y."/>
            <person name="Wu W.L."/>
            <person name="Hsu J.L."/>
            <person name="Lin Y.F."/>
            <person name="Huang M.D."/>
            <person name="Li C.Y."/>
            <person name="Huang L."/>
            <person name="Wang Z.W."/>
            <person name="Zhao X."/>
            <person name="Zhong W.Y."/>
            <person name="Peng D.H."/>
            <person name="Ahmad S."/>
            <person name="Lan S."/>
            <person name="Zhang J.S."/>
            <person name="Tsai W.C."/>
            <person name="Van de Peer Y."/>
            <person name="Liu Z.J."/>
        </authorList>
    </citation>
    <scope>NUCLEOTIDE SEQUENCE</scope>
    <source>
        <strain evidence="1">CP</strain>
    </source>
</reference>
<reference evidence="1" key="2">
    <citation type="submission" date="2023-06" db="EMBL/GenBank/DDBJ databases">
        <authorList>
            <person name="Ma L."/>
            <person name="Liu K.-W."/>
            <person name="Li Z."/>
            <person name="Hsiao Y.-Y."/>
            <person name="Qi Y."/>
            <person name="Fu T."/>
            <person name="Tang G."/>
            <person name="Zhang D."/>
            <person name="Sun W.-H."/>
            <person name="Liu D.-K."/>
            <person name="Li Y."/>
            <person name="Chen G.-Z."/>
            <person name="Liu X.-D."/>
            <person name="Liao X.-Y."/>
            <person name="Jiang Y.-T."/>
            <person name="Yu X."/>
            <person name="Hao Y."/>
            <person name="Huang J."/>
            <person name="Zhao X.-W."/>
            <person name="Ke S."/>
            <person name="Chen Y.-Y."/>
            <person name="Wu W.-L."/>
            <person name="Hsu J.-L."/>
            <person name="Lin Y.-F."/>
            <person name="Huang M.-D."/>
            <person name="Li C.-Y."/>
            <person name="Huang L."/>
            <person name="Wang Z.-W."/>
            <person name="Zhao X."/>
            <person name="Zhong W.-Y."/>
            <person name="Peng D.-H."/>
            <person name="Ahmad S."/>
            <person name="Lan S."/>
            <person name="Zhang J.-S."/>
            <person name="Tsai W.-C."/>
            <person name="Van De Peer Y."/>
            <person name="Liu Z.-J."/>
        </authorList>
    </citation>
    <scope>NUCLEOTIDE SEQUENCE</scope>
    <source>
        <strain evidence="1">CP</strain>
        <tissue evidence="1">Leaves</tissue>
    </source>
</reference>
<gene>
    <name evidence="1" type="primary">CBSX5</name>
    <name evidence="1" type="ORF">QJS10_CPB21g00936</name>
</gene>
<evidence type="ECO:0000313" key="2">
    <source>
        <dbReference type="Proteomes" id="UP001180020"/>
    </source>
</evidence>
<dbReference type="EMBL" id="JAUJYO010000021">
    <property type="protein sequence ID" value="KAK1284295.1"/>
    <property type="molecule type" value="Genomic_DNA"/>
</dbReference>
<accession>A0AAV9C606</accession>
<proteinExistence type="predicted"/>
<evidence type="ECO:0000313" key="1">
    <source>
        <dbReference type="EMBL" id="KAK1284295.1"/>
    </source>
</evidence>